<dbReference type="InterPro" id="IPR029033">
    <property type="entry name" value="His_PPase_superfam"/>
</dbReference>
<sequence length="256" mass="28521">MSKVPPAAMFRLPADRPSNNGGGPIIEPSQQFCPHWLLVVAHQAVREIYYMSSDVQRQLCGGCFASTVYRPIGIKKRVLFVRHGQGAHNQTIANWGLVDPELTAEGEAQVAALHEELLNPDLNPEGVEGIELIAVSPLTRAMQTATGGFAGLRVPYVVTPLLRERLGAPCDTGRTRTELLRCFPKMMEWEGIDELPELWWSTETEYDLLGRVDELKRWILTRPETTIAVVGHGGLFSRILGYHLKNCGFKWHDVGP</sequence>
<keyword evidence="3" id="KW-1185">Reference proteome</keyword>
<dbReference type="EMBL" id="JWZX01002890">
    <property type="protein sequence ID" value="KOO26111.1"/>
    <property type="molecule type" value="Genomic_DNA"/>
</dbReference>
<reference evidence="3" key="1">
    <citation type="journal article" date="2015" name="PLoS Genet.">
        <title>Genome Sequence and Transcriptome Analyses of Chrysochromulina tobin: Metabolic Tools for Enhanced Algal Fitness in the Prominent Order Prymnesiales (Haptophyceae).</title>
        <authorList>
            <person name="Hovde B.T."/>
            <person name="Deodato C.R."/>
            <person name="Hunsperger H.M."/>
            <person name="Ryken S.A."/>
            <person name="Yost W."/>
            <person name="Jha R.K."/>
            <person name="Patterson J."/>
            <person name="Monnat R.J. Jr."/>
            <person name="Barlow S.B."/>
            <person name="Starkenburg S.R."/>
            <person name="Cattolico R.A."/>
        </authorList>
    </citation>
    <scope>NUCLEOTIDE SEQUENCE</scope>
    <source>
        <strain evidence="3">CCMP291</strain>
    </source>
</reference>
<dbReference type="PANTHER" id="PTHR48100:SF1">
    <property type="entry name" value="HISTIDINE PHOSPHATASE FAMILY PROTEIN-RELATED"/>
    <property type="match status" value="1"/>
</dbReference>
<proteinExistence type="predicted"/>
<protein>
    <submittedName>
        <fullName evidence="2">Phosphoglycerate mutase</fullName>
    </submittedName>
</protein>
<feature type="region of interest" description="Disordered" evidence="1">
    <location>
        <begin position="1"/>
        <end position="23"/>
    </location>
</feature>
<dbReference type="GO" id="GO:0016791">
    <property type="term" value="F:phosphatase activity"/>
    <property type="evidence" value="ECO:0007669"/>
    <property type="project" value="TreeGrafter"/>
</dbReference>
<dbReference type="AlphaFoldDB" id="A0A0M0JHN7"/>
<dbReference type="Gene3D" id="3.40.50.1240">
    <property type="entry name" value="Phosphoglycerate mutase-like"/>
    <property type="match status" value="1"/>
</dbReference>
<dbReference type="OrthoDB" id="496981at2759"/>
<gene>
    <name evidence="2" type="ORF">Ctob_012366</name>
</gene>
<dbReference type="SUPFAM" id="SSF53254">
    <property type="entry name" value="Phosphoglycerate mutase-like"/>
    <property type="match status" value="1"/>
</dbReference>
<comment type="caution">
    <text evidence="2">The sequence shown here is derived from an EMBL/GenBank/DDBJ whole genome shotgun (WGS) entry which is preliminary data.</text>
</comment>
<dbReference type="CDD" id="cd07067">
    <property type="entry name" value="HP_PGM_like"/>
    <property type="match status" value="1"/>
</dbReference>
<evidence type="ECO:0000313" key="2">
    <source>
        <dbReference type="EMBL" id="KOO26111.1"/>
    </source>
</evidence>
<dbReference type="Proteomes" id="UP000037460">
    <property type="component" value="Unassembled WGS sequence"/>
</dbReference>
<dbReference type="InterPro" id="IPR013078">
    <property type="entry name" value="His_Pase_superF_clade-1"/>
</dbReference>
<evidence type="ECO:0000313" key="3">
    <source>
        <dbReference type="Proteomes" id="UP000037460"/>
    </source>
</evidence>
<organism evidence="2 3">
    <name type="scientific">Chrysochromulina tobinii</name>
    <dbReference type="NCBI Taxonomy" id="1460289"/>
    <lineage>
        <taxon>Eukaryota</taxon>
        <taxon>Haptista</taxon>
        <taxon>Haptophyta</taxon>
        <taxon>Prymnesiophyceae</taxon>
        <taxon>Prymnesiales</taxon>
        <taxon>Chrysochromulinaceae</taxon>
        <taxon>Chrysochromulina</taxon>
    </lineage>
</organism>
<accession>A0A0M0JHN7</accession>
<dbReference type="PANTHER" id="PTHR48100">
    <property type="entry name" value="BROAD-SPECIFICITY PHOSPHATASE YOR283W-RELATED"/>
    <property type="match status" value="1"/>
</dbReference>
<dbReference type="GO" id="GO:0005737">
    <property type="term" value="C:cytoplasm"/>
    <property type="evidence" value="ECO:0007669"/>
    <property type="project" value="TreeGrafter"/>
</dbReference>
<name>A0A0M0JHN7_9EUKA</name>
<evidence type="ECO:0000256" key="1">
    <source>
        <dbReference type="SAM" id="MobiDB-lite"/>
    </source>
</evidence>
<dbReference type="Pfam" id="PF00300">
    <property type="entry name" value="His_Phos_1"/>
    <property type="match status" value="1"/>
</dbReference>
<dbReference type="SMART" id="SM00855">
    <property type="entry name" value="PGAM"/>
    <property type="match status" value="1"/>
</dbReference>
<dbReference type="InterPro" id="IPR050275">
    <property type="entry name" value="PGM_Phosphatase"/>
</dbReference>